<organism evidence="9 10">
    <name type="scientific">Aedes aegypti</name>
    <name type="common">Yellowfever mosquito</name>
    <name type="synonym">Culex aegypti</name>
    <dbReference type="NCBI Taxonomy" id="7159"/>
    <lineage>
        <taxon>Eukaryota</taxon>
        <taxon>Metazoa</taxon>
        <taxon>Ecdysozoa</taxon>
        <taxon>Arthropoda</taxon>
        <taxon>Hexapoda</taxon>
        <taxon>Insecta</taxon>
        <taxon>Pterygota</taxon>
        <taxon>Neoptera</taxon>
        <taxon>Endopterygota</taxon>
        <taxon>Diptera</taxon>
        <taxon>Nematocera</taxon>
        <taxon>Culicoidea</taxon>
        <taxon>Culicidae</taxon>
        <taxon>Culicinae</taxon>
        <taxon>Aedini</taxon>
        <taxon>Aedes</taxon>
        <taxon>Stegomyia</taxon>
    </lineage>
</organism>
<feature type="compositionally biased region" description="Polar residues" evidence="7">
    <location>
        <begin position="1464"/>
        <end position="1476"/>
    </location>
</feature>
<accession>A0A6I8TZV4</accession>
<feature type="compositionally biased region" description="Low complexity" evidence="7">
    <location>
        <begin position="1249"/>
        <end position="1264"/>
    </location>
</feature>
<dbReference type="InterPro" id="IPR016024">
    <property type="entry name" value="ARM-type_fold"/>
</dbReference>
<evidence type="ECO:0000256" key="2">
    <source>
        <dbReference type="ARBA" id="ARBA00004574"/>
    </source>
</evidence>
<dbReference type="PANTHER" id="PTHR22928:SF3">
    <property type="entry name" value="TELOMERE-ASSOCIATED PROTEIN RIF1"/>
    <property type="match status" value="1"/>
</dbReference>
<evidence type="ECO:0000313" key="9">
    <source>
        <dbReference type="EnsemblMetazoa" id="AAEL021836-PB"/>
    </source>
</evidence>
<feature type="compositionally biased region" description="Basic and acidic residues" evidence="7">
    <location>
        <begin position="1017"/>
        <end position="1030"/>
    </location>
</feature>
<keyword evidence="10" id="KW-1185">Reference proteome</keyword>
<feature type="compositionally biased region" description="Polar residues" evidence="7">
    <location>
        <begin position="1070"/>
        <end position="1080"/>
    </location>
</feature>
<evidence type="ECO:0000256" key="4">
    <source>
        <dbReference type="ARBA" id="ARBA00022895"/>
    </source>
</evidence>
<dbReference type="PANTHER" id="PTHR22928">
    <property type="entry name" value="TELOMERE-ASSOCIATED PROTEIN RIF1"/>
    <property type="match status" value="1"/>
</dbReference>
<dbReference type="GO" id="GO:0005634">
    <property type="term" value="C:nucleus"/>
    <property type="evidence" value="ECO:0007669"/>
    <property type="project" value="UniProtKB-SubCell"/>
</dbReference>
<feature type="compositionally biased region" description="Basic and acidic residues" evidence="7">
    <location>
        <begin position="1513"/>
        <end position="1522"/>
    </location>
</feature>
<evidence type="ECO:0000313" key="10">
    <source>
        <dbReference type="Proteomes" id="UP000008820"/>
    </source>
</evidence>
<keyword evidence="3" id="KW-0158">Chromosome</keyword>
<evidence type="ECO:0000256" key="1">
    <source>
        <dbReference type="ARBA" id="ARBA00004123"/>
    </source>
</evidence>
<gene>
    <name evidence="9" type="primary">5569795</name>
</gene>
<evidence type="ECO:0000256" key="6">
    <source>
        <dbReference type="ARBA" id="ARBA00023306"/>
    </source>
</evidence>
<sequence>MPITGTKATSRGNSGVVLRARRFPTMTANSGIKLPGYDQYEKLRKALQSGGRSQIEKILESLVKACQTKRDYVGEKQKLDDDQMNFWFNDVLRLLFDWENPVTRELALRASEAILPHLEQTLYLDSPAWPALKTQISNVYSNLLEQARGRNDPEWHRKWSVLVRILDKEICQGAVIINVFLAIVESGFRSAELLVREQSFDCWQLLVEIFAKYNQIHIQKRIKLICIPLKSSKSKTEVIAKKKFEIWWFLINKLQPQLDAFADNVFEPFIYFCFGPSFKTPLCYYFDNSYQEFGAPGKIYNSIKQLSAAALIHMLGPAGRVTDTLIQDVCESNSGKNGAISFTAGLNGEKTIISPKLFSLKAKLIINSCTECTVLFSQMKDKDYMELNRCLWKNLLARVEQEQAISRVEMFSWIRENLNALISLSTKLQDEAIKELIYDIVQMVAETNLLSVTIGQDSPEQLTINYRNFMTLMFNPALDFPAGTSFTILSHAFDLRRYSSQRGGYWDMLQKTVQYLTTLEPSLLQNGDPKSAANRRMVTQIYRSMALHLTEQIDSHREQFEHSQSIVFGFLLFPLEYDRFLEVGDVRDVWEDVFNGMVTGQKSTRYACGLSEVIKAMTVAKYNCNLGVILRFFRVVLESVPGDFDLGQPPVKTLELFKDLVRKALVFQNSLAEVDTGVASFRKLIERLTNKALFAVIMPIRNIINELIDGDNDTLKEEVTRTMKTLIDRFVMGRFIAELKSQPKEVKWNCKMLIDQLMKQQWKVGELKNLVNICEGKDPNKLPKPVKKEGEFVVIEKVWKFTPDKLTEHQRERLSKKRDDIPALYNDLSQSQDNYVIKPWTPNKIVIPSDQGQDHDTIVMCASADSGSIPNGEVPEASVPKEQGAGVATENKLDKENNNGNVLDSTEKDESASSSSVASKKPAEKRSRVIRELDQLKIDTVEGKNLQVGRLPRTRRAGSLEPVAAPNGRRKSLEPKKLAEKNKRTDSENRRTRRSAATKSTQKKETKEESLLSPARKKSEDKSKSADRSSPRKALNFDNVIDKQPATATEAPASPVKAKNANDSVDEIVESSQAGSQSLLSRKFTPRKPKEDEKQESPKIGTETLPFDTEAEKELAKLSGRKSPMKAKNESPLKSPGKITRATMAAGQQQQNPADVETEPNTESPLKSPAKVTRAAVAAQQQQIIPDVETEPNTEPPVANSESTAPSETPAVTQIELRSRVASPVKSPASAKGVASPAKAVQSPAKRVASPAKRIASPAKSPAKSPKKGKRSISPAPEPMETESAPESPKKSENPSEDPNQSPNLSPVRNLDEDMEPLTKSLNRSLVSSPDGADQEAREADLLNSTLNISPISEEKAHPSTPSIPMAPKISPASGSGEKRTSSRIMEREKGPMVSPITRRTRNSPPVLPAAVANLRNRTPQSTPRSPKTGMIELRGRGAQLINLIRSQQNEMSPKPAALPPPQQSSTPKPVSNMPSDRSLMLRKLATAATATNATTTAPAVQSPELSKPLPPVEKEKEKDNDYLVFSKVLPSPQASPAASILKRKHNQDDSGDDLESPANKRKRVSFHDPPVSLTKQYIRQEEECRSPSISRCILMAGMSPTDKAKFLLRRKSKADSMSELAKFTRGSSTNPDEPGKDEDDEISSSPDSLDGEFMLNTTDNMSTLQVTTGVDDVEMKEDPKLPEAPIEAEPLPEEPVPEADEPVELPKRTSPRKISPKPASEDPAPPSKSSPTITSVPIPPTTPVPEKPDTSIRFQTEEEILAHVISKYSLDAILERCLSAGKILEQQKSARLLTRELSTLMSKNSKMRHTVLDELSERHSAEFLDHAVQENSSAMVCERLSMTTMTEFIFERLRKMPPEGGSQEDQDERLKILQIMFDNLAQMHTSVGGVEFGRMKDRFVKAAVFAKSRNEVMALLEEYFRQSSMGLAAAIT</sequence>
<dbReference type="InParanoid" id="A0A6I8TZV4"/>
<feature type="region of interest" description="Disordered" evidence="7">
    <location>
        <begin position="1492"/>
        <end position="1581"/>
    </location>
</feature>
<evidence type="ECO:0000256" key="3">
    <source>
        <dbReference type="ARBA" id="ARBA00022454"/>
    </source>
</evidence>
<feature type="region of interest" description="Disordered" evidence="7">
    <location>
        <begin position="947"/>
        <end position="1433"/>
    </location>
</feature>
<feature type="compositionally biased region" description="Polar residues" evidence="7">
    <location>
        <begin position="1297"/>
        <end position="1307"/>
    </location>
</feature>
<feature type="compositionally biased region" description="Basic and acidic residues" evidence="7">
    <location>
        <begin position="1088"/>
        <end position="1097"/>
    </location>
</feature>
<keyword evidence="6" id="KW-0131">Cell cycle</keyword>
<name>A0A6I8TZV4_AEDAE</name>
<feature type="compositionally biased region" description="Polar residues" evidence="7">
    <location>
        <begin position="1200"/>
        <end position="1212"/>
    </location>
</feature>
<evidence type="ECO:0000256" key="5">
    <source>
        <dbReference type="ARBA" id="ARBA00023242"/>
    </source>
</evidence>
<feature type="compositionally biased region" description="Low complexity" evidence="7">
    <location>
        <begin position="1492"/>
        <end position="1508"/>
    </location>
</feature>
<feature type="compositionally biased region" description="Basic and acidic residues" evidence="7">
    <location>
        <begin position="971"/>
        <end position="990"/>
    </location>
</feature>
<dbReference type="GO" id="GO:0000723">
    <property type="term" value="P:telomere maintenance"/>
    <property type="evidence" value="ECO:0007669"/>
    <property type="project" value="TreeGrafter"/>
</dbReference>
<dbReference type="Pfam" id="PF12231">
    <property type="entry name" value="Rif1_N"/>
    <property type="match status" value="1"/>
</dbReference>
<reference evidence="9" key="2">
    <citation type="submission" date="2020-05" db="UniProtKB">
        <authorList>
            <consortium name="EnsemblMetazoa"/>
        </authorList>
    </citation>
    <scope>IDENTIFICATION</scope>
    <source>
        <strain evidence="9">LVP_AGWG</strain>
    </source>
</reference>
<dbReference type="OrthoDB" id="5399929at2759"/>
<evidence type="ECO:0000256" key="7">
    <source>
        <dbReference type="SAM" id="MobiDB-lite"/>
    </source>
</evidence>
<feature type="domain" description="Telomere-associated protein Rif1 N-terminal" evidence="8">
    <location>
        <begin position="138"/>
        <end position="264"/>
    </location>
</feature>
<protein>
    <recommendedName>
        <fullName evidence="8">Telomere-associated protein Rif1 N-terminal domain-containing protein</fullName>
    </recommendedName>
</protein>
<feature type="compositionally biased region" description="Polar residues" evidence="7">
    <location>
        <begin position="1146"/>
        <end position="1165"/>
    </location>
</feature>
<dbReference type="Proteomes" id="UP000008820">
    <property type="component" value="Chromosome 3"/>
</dbReference>
<dbReference type="EnsemblMetazoa" id="AAEL021836-RB">
    <property type="protein sequence ID" value="AAEL021836-PB"/>
    <property type="gene ID" value="AAEL021836"/>
</dbReference>
<dbReference type="InterPro" id="IPR022031">
    <property type="entry name" value="Rif1_N"/>
</dbReference>
<proteinExistence type="predicted"/>
<feature type="region of interest" description="Disordered" evidence="7">
    <location>
        <begin position="1448"/>
        <end position="1476"/>
    </location>
</feature>
<reference evidence="9 10" key="1">
    <citation type="submission" date="2017-06" db="EMBL/GenBank/DDBJ databases">
        <title>Aedes aegypti genome working group (AGWG) sequencing and assembly.</title>
        <authorList>
            <consortium name="Aedes aegypti Genome Working Group (AGWG)"/>
            <person name="Matthews B.J."/>
        </authorList>
    </citation>
    <scope>NUCLEOTIDE SEQUENCE [LARGE SCALE GENOMIC DNA]</scope>
    <source>
        <strain evidence="9 10">LVP_AGWG</strain>
    </source>
</reference>
<feature type="region of interest" description="Disordered" evidence="7">
    <location>
        <begin position="1610"/>
        <end position="1663"/>
    </location>
</feature>
<feature type="region of interest" description="Disordered" evidence="7">
    <location>
        <begin position="863"/>
        <end position="926"/>
    </location>
</feature>
<dbReference type="FunCoup" id="A0A6I8TZV4">
    <property type="interactions" value="120"/>
</dbReference>
<feature type="compositionally biased region" description="Basic and acidic residues" evidence="7">
    <location>
        <begin position="1377"/>
        <end position="1391"/>
    </location>
</feature>
<feature type="region of interest" description="Disordered" evidence="7">
    <location>
        <begin position="1682"/>
        <end position="1750"/>
    </location>
</feature>
<feature type="compositionally biased region" description="Acidic residues" evidence="7">
    <location>
        <begin position="1691"/>
        <end position="1704"/>
    </location>
</feature>
<comment type="subcellular location">
    <subcellularLocation>
        <location evidence="2">Chromosome</location>
        <location evidence="2">Telomere</location>
    </subcellularLocation>
    <subcellularLocation>
        <location evidence="1">Nucleus</location>
    </subcellularLocation>
</comment>
<keyword evidence="4" id="KW-0779">Telomere</keyword>
<evidence type="ECO:0000259" key="8">
    <source>
        <dbReference type="Pfam" id="PF12231"/>
    </source>
</evidence>
<feature type="compositionally biased region" description="Polar residues" evidence="7">
    <location>
        <begin position="1416"/>
        <end position="1426"/>
    </location>
</feature>
<keyword evidence="5" id="KW-0539">Nucleus</keyword>
<dbReference type="SUPFAM" id="SSF48371">
    <property type="entry name" value="ARM repeat"/>
    <property type="match status" value="1"/>
</dbReference>
<dbReference type="GO" id="GO:0140445">
    <property type="term" value="C:chromosome, telomeric repeat region"/>
    <property type="evidence" value="ECO:0007669"/>
    <property type="project" value="TreeGrafter"/>
</dbReference>